<feature type="region of interest" description="Disordered" evidence="1">
    <location>
        <begin position="1"/>
        <end position="76"/>
    </location>
</feature>
<gene>
    <name evidence="2" type="ORF">MHUMG1_05891</name>
</gene>
<evidence type="ECO:0000313" key="3">
    <source>
        <dbReference type="Proteomes" id="UP000764110"/>
    </source>
</evidence>
<sequence>MRAEASANSFAQADTLNANQNPSGGQNRSVLAHDPAMDSQRGTPKFDSNQAPHRQTTDAPRGPARQQGQPTTGTNQEVYVPFLDSRFYRRSQPNAVRVVRTRHDSRRVLGISGDARRLDNRVGKKVSRDWCLHGPWLPPHVEDVAKDHVGKKVSRDRCLHGPWLPPCVAKDYILGFIGDNSRSGRNSLDISRLNSEFLTMTV</sequence>
<feature type="compositionally biased region" description="Polar residues" evidence="1">
    <location>
        <begin position="66"/>
        <end position="76"/>
    </location>
</feature>
<feature type="compositionally biased region" description="Polar residues" evidence="1">
    <location>
        <begin position="40"/>
        <end position="58"/>
    </location>
</feature>
<accession>A0A9P8M956</accession>
<name>A0A9P8M956_9HYPO</name>
<protein>
    <submittedName>
        <fullName evidence="2">Uncharacterized protein</fullName>
    </submittedName>
</protein>
<evidence type="ECO:0000313" key="2">
    <source>
        <dbReference type="EMBL" id="KAH0596032.1"/>
    </source>
</evidence>
<dbReference type="EMBL" id="JACEFI010000010">
    <property type="protein sequence ID" value="KAH0596032.1"/>
    <property type="molecule type" value="Genomic_DNA"/>
</dbReference>
<comment type="caution">
    <text evidence="2">The sequence shown here is derived from an EMBL/GenBank/DDBJ whole genome shotgun (WGS) entry which is preliminary data.</text>
</comment>
<keyword evidence="3" id="KW-1185">Reference proteome</keyword>
<dbReference type="Proteomes" id="UP000764110">
    <property type="component" value="Unassembled WGS sequence"/>
</dbReference>
<proteinExistence type="predicted"/>
<reference evidence="2 3" key="1">
    <citation type="submission" date="2020-07" db="EMBL/GenBank/DDBJ databases">
        <title>Metarhizium humberi genome.</title>
        <authorList>
            <person name="Lysoe E."/>
        </authorList>
    </citation>
    <scope>NUCLEOTIDE SEQUENCE [LARGE SCALE GENOMIC DNA]</scope>
    <source>
        <strain evidence="2 3">ESALQ1638</strain>
    </source>
</reference>
<dbReference type="AlphaFoldDB" id="A0A9P8M956"/>
<evidence type="ECO:0000256" key="1">
    <source>
        <dbReference type="SAM" id="MobiDB-lite"/>
    </source>
</evidence>
<organism evidence="2 3">
    <name type="scientific">Metarhizium humberi</name>
    <dbReference type="NCBI Taxonomy" id="2596975"/>
    <lineage>
        <taxon>Eukaryota</taxon>
        <taxon>Fungi</taxon>
        <taxon>Dikarya</taxon>
        <taxon>Ascomycota</taxon>
        <taxon>Pezizomycotina</taxon>
        <taxon>Sordariomycetes</taxon>
        <taxon>Hypocreomycetidae</taxon>
        <taxon>Hypocreales</taxon>
        <taxon>Clavicipitaceae</taxon>
        <taxon>Metarhizium</taxon>
    </lineage>
</organism>
<feature type="compositionally biased region" description="Polar residues" evidence="1">
    <location>
        <begin position="1"/>
        <end position="29"/>
    </location>
</feature>